<feature type="transmembrane region" description="Helical" evidence="1">
    <location>
        <begin position="68"/>
        <end position="86"/>
    </location>
</feature>
<organism evidence="2 3">
    <name type="scientific">Zoogloea oleivorans</name>
    <dbReference type="NCBI Taxonomy" id="1552750"/>
    <lineage>
        <taxon>Bacteria</taxon>
        <taxon>Pseudomonadati</taxon>
        <taxon>Pseudomonadota</taxon>
        <taxon>Betaproteobacteria</taxon>
        <taxon>Rhodocyclales</taxon>
        <taxon>Zoogloeaceae</taxon>
        <taxon>Zoogloea</taxon>
    </lineage>
</organism>
<keyword evidence="1" id="KW-1133">Transmembrane helix</keyword>
<dbReference type="EMBL" id="SDKK01000016">
    <property type="protein sequence ID" value="TYC54906.1"/>
    <property type="molecule type" value="Genomic_DNA"/>
</dbReference>
<accession>A0A6C2CMN3</accession>
<keyword evidence="1" id="KW-0472">Membrane</keyword>
<feature type="transmembrane region" description="Helical" evidence="1">
    <location>
        <begin position="210"/>
        <end position="230"/>
    </location>
</feature>
<dbReference type="InterPro" id="IPR008875">
    <property type="entry name" value="TraX"/>
</dbReference>
<dbReference type="Proteomes" id="UP000389128">
    <property type="component" value="Unassembled WGS sequence"/>
</dbReference>
<name>A0A6C2CMN3_9RHOO</name>
<gene>
    <name evidence="2" type="ORF">ETQ85_17250</name>
</gene>
<keyword evidence="1" id="KW-0812">Transmembrane</keyword>
<feature type="transmembrane region" description="Helical" evidence="1">
    <location>
        <begin position="179"/>
        <end position="198"/>
    </location>
</feature>
<feature type="transmembrane region" description="Helical" evidence="1">
    <location>
        <begin position="12"/>
        <end position="30"/>
    </location>
</feature>
<dbReference type="AlphaFoldDB" id="A0A6C2CMN3"/>
<feature type="transmembrane region" description="Helical" evidence="1">
    <location>
        <begin position="117"/>
        <end position="135"/>
    </location>
</feature>
<dbReference type="Pfam" id="PF05857">
    <property type="entry name" value="TraX"/>
    <property type="match status" value="1"/>
</dbReference>
<proteinExistence type="predicted"/>
<evidence type="ECO:0000256" key="1">
    <source>
        <dbReference type="SAM" id="Phobius"/>
    </source>
</evidence>
<dbReference type="OrthoDB" id="9781069at2"/>
<comment type="caution">
    <text evidence="2">The sequence shown here is derived from an EMBL/GenBank/DDBJ whole genome shotgun (WGS) entry which is preliminary data.</text>
</comment>
<keyword evidence="3" id="KW-1185">Reference proteome</keyword>
<evidence type="ECO:0000313" key="2">
    <source>
        <dbReference type="EMBL" id="TYC54906.1"/>
    </source>
</evidence>
<sequence>MALRRTDHQWEFAKWAAVVCMLLNHIALALPPPWAVLGSAIGSVSFPVFSLLIVFHLRHDPEARAMRYLGLLLFWGGLAQPVYALLLADWHLWRFNAMATLASGVCLIYLAQIGSVALAGLAAGIVVAGSAWLDGGAWMPVAQLLAWYWLKRRPGDWPLAVVLVSALAFGMNNPGMSRVSVNAIVALLVTPWVIWVSPRWSAHVPRLPRMAFYSFYPLHLAAILAVHGSYR</sequence>
<evidence type="ECO:0008006" key="4">
    <source>
        <dbReference type="Google" id="ProtNLM"/>
    </source>
</evidence>
<evidence type="ECO:0000313" key="3">
    <source>
        <dbReference type="Proteomes" id="UP000389128"/>
    </source>
</evidence>
<feature type="transmembrane region" description="Helical" evidence="1">
    <location>
        <begin position="36"/>
        <end position="56"/>
    </location>
</feature>
<reference evidence="2 3" key="1">
    <citation type="submission" date="2019-01" db="EMBL/GenBank/DDBJ databases">
        <title>Zoogloea oleivorans genome sequencing and assembly.</title>
        <authorList>
            <person name="Tancsics A."/>
            <person name="Farkas M."/>
            <person name="Kriszt B."/>
            <person name="Maroti G."/>
            <person name="Horvath B."/>
        </authorList>
    </citation>
    <scope>NUCLEOTIDE SEQUENCE [LARGE SCALE GENOMIC DNA]</scope>
    <source>
        <strain evidence="2 3">Buc</strain>
    </source>
</reference>
<protein>
    <recommendedName>
        <fullName evidence="4">Conjugal transfer protein TraX</fullName>
    </recommendedName>
</protein>